<dbReference type="EMBL" id="QJKJ01014386">
    <property type="protein sequence ID" value="RDX64431.1"/>
    <property type="molecule type" value="Genomic_DNA"/>
</dbReference>
<evidence type="ECO:0000313" key="2">
    <source>
        <dbReference type="Proteomes" id="UP000257109"/>
    </source>
</evidence>
<dbReference type="Proteomes" id="UP000257109">
    <property type="component" value="Unassembled WGS sequence"/>
</dbReference>
<dbReference type="InterPro" id="IPR039321">
    <property type="entry name" value="IDM2/3-like"/>
</dbReference>
<evidence type="ECO:0000313" key="1">
    <source>
        <dbReference type="EMBL" id="RDX64431.1"/>
    </source>
</evidence>
<dbReference type="InterPro" id="IPR008978">
    <property type="entry name" value="HSP20-like_chaperone"/>
</dbReference>
<dbReference type="PANTHER" id="PTHR34661">
    <property type="entry name" value="INCREASED DNA METHYLATION 3"/>
    <property type="match status" value="1"/>
</dbReference>
<dbReference type="GO" id="GO:0005634">
    <property type="term" value="C:nucleus"/>
    <property type="evidence" value="ECO:0007669"/>
    <property type="project" value="TreeGrafter"/>
</dbReference>
<dbReference type="Gene3D" id="2.60.40.790">
    <property type="match status" value="1"/>
</dbReference>
<feature type="non-terminal residue" evidence="1">
    <location>
        <position position="1"/>
    </location>
</feature>
<sequence>MDLRGNLSYMRRFDTVKPVTSDSDTKFLIDFIVTTYLGPDVKSHDPAYTVIQRLTAGFPPYIMRDLGPSYVNISLLERLYYYLLRDASPDLVLDLNMFHMYLKGKLFLSISDFTQDTQQFTTFFPLDLHQQIWYPDSFRIIKGIVLIDDPSMSCIKEEDLNRFRSLTGVSTFKLNLSECLCFQLGHRSGKEVDADCVNKVPESIPNGSCQSEKFQQEHKRKYVDEKPPPMPEFSHVFPTKHNGKGDPSKNTCKSDGSTFMPLLSIPDIGDCNQDSSLILTGTARRGLFGPSVGVVDIGIGKTAYLFRVSLPGVKKDCSQFSCDIESDGRVQIKGVLSGGTIITKQSRVFQMKTRQLCSPGPFTLSFSLPGPVDPRLFAPNFRADGIFEGVVIKQ</sequence>
<organism evidence="1 2">
    <name type="scientific">Mucuna pruriens</name>
    <name type="common">Velvet bean</name>
    <name type="synonym">Dolichos pruriens</name>
    <dbReference type="NCBI Taxonomy" id="157652"/>
    <lineage>
        <taxon>Eukaryota</taxon>
        <taxon>Viridiplantae</taxon>
        <taxon>Streptophyta</taxon>
        <taxon>Embryophyta</taxon>
        <taxon>Tracheophyta</taxon>
        <taxon>Spermatophyta</taxon>
        <taxon>Magnoliopsida</taxon>
        <taxon>eudicotyledons</taxon>
        <taxon>Gunneridae</taxon>
        <taxon>Pentapetalae</taxon>
        <taxon>rosids</taxon>
        <taxon>fabids</taxon>
        <taxon>Fabales</taxon>
        <taxon>Fabaceae</taxon>
        <taxon>Papilionoideae</taxon>
        <taxon>50 kb inversion clade</taxon>
        <taxon>NPAAA clade</taxon>
        <taxon>indigoferoid/millettioid clade</taxon>
        <taxon>Phaseoleae</taxon>
        <taxon>Mucuna</taxon>
    </lineage>
</organism>
<dbReference type="CDD" id="cd06464">
    <property type="entry name" value="ACD_sHsps-like"/>
    <property type="match status" value="1"/>
</dbReference>
<accession>A0A371EEH4</accession>
<dbReference type="FunFam" id="2.60.40.790:FF:000049">
    <property type="entry name" value="Increased DNA methylation 3"/>
    <property type="match status" value="1"/>
</dbReference>
<proteinExistence type="predicted"/>
<dbReference type="PANTHER" id="PTHR34661:SF1">
    <property type="entry name" value="INCREASED DNA METHYLATION 3"/>
    <property type="match status" value="1"/>
</dbReference>
<name>A0A371EEH4_MUCPR</name>
<keyword evidence="2" id="KW-1185">Reference proteome</keyword>
<dbReference type="STRING" id="157652.A0A371EEH4"/>
<feature type="non-terminal residue" evidence="1">
    <location>
        <position position="394"/>
    </location>
</feature>
<comment type="caution">
    <text evidence="1">The sequence shown here is derived from an EMBL/GenBank/DDBJ whole genome shotgun (WGS) entry which is preliminary data.</text>
</comment>
<protein>
    <submittedName>
        <fullName evidence="1">Increased DNA methylation 3</fullName>
    </submittedName>
</protein>
<gene>
    <name evidence="1" type="primary">IDM3</name>
    <name evidence="1" type="ORF">CR513_57015</name>
</gene>
<dbReference type="AlphaFoldDB" id="A0A371EEH4"/>
<dbReference type="OrthoDB" id="1211981at2759"/>
<reference evidence="1" key="1">
    <citation type="submission" date="2018-05" db="EMBL/GenBank/DDBJ databases">
        <title>Draft genome of Mucuna pruriens seed.</title>
        <authorList>
            <person name="Nnadi N.E."/>
            <person name="Vos R."/>
            <person name="Hasami M.H."/>
            <person name="Devisetty U.K."/>
            <person name="Aguiy J.C."/>
        </authorList>
    </citation>
    <scope>NUCLEOTIDE SEQUENCE [LARGE SCALE GENOMIC DNA]</scope>
    <source>
        <strain evidence="1">JCA_2017</strain>
    </source>
</reference>